<comment type="caution">
    <text evidence="3">The sequence shown here is derived from an EMBL/GenBank/DDBJ whole genome shotgun (WGS) entry which is preliminary data.</text>
</comment>
<feature type="transmembrane region" description="Helical" evidence="1">
    <location>
        <begin position="31"/>
        <end position="52"/>
    </location>
</feature>
<feature type="domain" description="SPOR" evidence="2">
    <location>
        <begin position="115"/>
        <end position="200"/>
    </location>
</feature>
<dbReference type="STRING" id="1123501.Wenmar_03584"/>
<accession>A0A0D0NHN2</accession>
<keyword evidence="1" id="KW-0472">Membrane</keyword>
<evidence type="ECO:0000313" key="4">
    <source>
        <dbReference type="Proteomes" id="UP000035100"/>
    </source>
</evidence>
<dbReference type="Proteomes" id="UP000035100">
    <property type="component" value="Unassembled WGS sequence"/>
</dbReference>
<dbReference type="PROSITE" id="PS51724">
    <property type="entry name" value="SPOR"/>
    <property type="match status" value="1"/>
</dbReference>
<dbReference type="InterPro" id="IPR007730">
    <property type="entry name" value="SPOR-like_dom"/>
</dbReference>
<dbReference type="eggNOG" id="COG3087">
    <property type="taxonomic scope" value="Bacteria"/>
</dbReference>
<dbReference type="Pfam" id="PF05036">
    <property type="entry name" value="SPOR"/>
    <property type="match status" value="1"/>
</dbReference>
<dbReference type="Gene3D" id="3.30.70.1070">
    <property type="entry name" value="Sporulation related repeat"/>
    <property type="match status" value="1"/>
</dbReference>
<dbReference type="EMBL" id="AONG01000019">
    <property type="protein sequence ID" value="KIQ67855.1"/>
    <property type="molecule type" value="Genomic_DNA"/>
</dbReference>
<gene>
    <name evidence="3" type="ORF">Wenmar_03584</name>
</gene>
<keyword evidence="1" id="KW-1133">Transmembrane helix</keyword>
<reference evidence="3 4" key="1">
    <citation type="submission" date="2013-01" db="EMBL/GenBank/DDBJ databases">
        <authorList>
            <person name="Fiebig A."/>
            <person name="Goeker M."/>
            <person name="Klenk H.-P.P."/>
        </authorList>
    </citation>
    <scope>NUCLEOTIDE SEQUENCE [LARGE SCALE GENOMIC DNA]</scope>
    <source>
        <strain evidence="3 4">DSM 24838</strain>
    </source>
</reference>
<keyword evidence="4" id="KW-1185">Reference proteome</keyword>
<dbReference type="AlphaFoldDB" id="A0A0D0NHN2"/>
<dbReference type="RefSeq" id="WP_254657734.1">
    <property type="nucleotide sequence ID" value="NZ_KN848375.1"/>
</dbReference>
<keyword evidence="1" id="KW-0812">Transmembrane</keyword>
<evidence type="ECO:0000313" key="3">
    <source>
        <dbReference type="EMBL" id="KIQ67855.1"/>
    </source>
</evidence>
<sequence>MAVTPDAHGADPESVDNPEAHVPLAARAGRAMQIGAASVSLALMVGVGVWGYRLMVRDATGIPVVRAMQGPLRERPEAPGGEVALNVGLAVNAVAAQGGAAPTEHTSAIAVRAEAFPLGTTLVQLGAYPDEGAATAAWTRISSDFSDFIAGREPVIQAAESAGQTFYRLRAIGFEDLADARRFCSALVAEEADCIPVVVR</sequence>
<dbReference type="InterPro" id="IPR036680">
    <property type="entry name" value="SPOR-like_sf"/>
</dbReference>
<evidence type="ECO:0000256" key="1">
    <source>
        <dbReference type="SAM" id="Phobius"/>
    </source>
</evidence>
<protein>
    <submittedName>
        <fullName evidence="3">Sporulation related domain protein</fullName>
    </submittedName>
</protein>
<dbReference type="GO" id="GO:0042834">
    <property type="term" value="F:peptidoglycan binding"/>
    <property type="evidence" value="ECO:0007669"/>
    <property type="project" value="InterPro"/>
</dbReference>
<organism evidence="3 4">
    <name type="scientific">Wenxinia marina DSM 24838</name>
    <dbReference type="NCBI Taxonomy" id="1123501"/>
    <lineage>
        <taxon>Bacteria</taxon>
        <taxon>Pseudomonadati</taxon>
        <taxon>Pseudomonadota</taxon>
        <taxon>Alphaproteobacteria</taxon>
        <taxon>Rhodobacterales</taxon>
        <taxon>Roseobacteraceae</taxon>
        <taxon>Wenxinia</taxon>
    </lineage>
</organism>
<evidence type="ECO:0000259" key="2">
    <source>
        <dbReference type="PROSITE" id="PS51724"/>
    </source>
</evidence>
<name>A0A0D0NHN2_9RHOB</name>
<proteinExistence type="predicted"/>
<dbReference type="PATRIC" id="fig|1123501.6.peg.3711"/>